<gene>
    <name evidence="2" type="ORF">TVAG_243260</name>
</gene>
<dbReference type="RefSeq" id="XP_001308368.1">
    <property type="nucleotide sequence ID" value="XM_001308367.1"/>
</dbReference>
<proteinExistence type="predicted"/>
<evidence type="ECO:0000313" key="2">
    <source>
        <dbReference type="EMBL" id="EAX95438.1"/>
    </source>
</evidence>
<dbReference type="EMBL" id="DS113805">
    <property type="protein sequence ID" value="EAX95438.1"/>
    <property type="molecule type" value="Genomic_DNA"/>
</dbReference>
<feature type="domain" description="DUF3447" evidence="1">
    <location>
        <begin position="196"/>
        <end position="270"/>
    </location>
</feature>
<keyword evidence="3" id="KW-1185">Reference proteome</keyword>
<dbReference type="PANTHER" id="PTHR24182:SF13">
    <property type="entry name" value="LD18443P"/>
    <property type="match status" value="1"/>
</dbReference>
<sequence length="294" mass="34423">MSDPGVHPSKFNESMSICKFYIDIYNMLYHLKTRNEEELNSIYKMIKTELIESKKYQPGNVIKDILNIIPYNSRCEKSYLSLAKRISDEYHATEVANVEEVSNYLFYKEYGIKLDKSADFEHFNTENVETHTRNTSYEAIMNNDCDNFVCIIQSDAFNKNQVYYGGLHIILYACTLLELCCYSGAVDCFKLLRTKFKSEITQRCLRLSFLGGNQEIMSECLKYHKPDNECMKYAIISHNLDFITFLMNEYNMQIDFRQCAEYNNLESLLVNVDQTDDINGCFIYSIRFNIPPLC</sequence>
<accession>A2FI10</accession>
<protein>
    <recommendedName>
        <fullName evidence="1">DUF3447 domain-containing protein</fullName>
    </recommendedName>
</protein>
<organism evidence="2 3">
    <name type="scientific">Trichomonas vaginalis (strain ATCC PRA-98 / G3)</name>
    <dbReference type="NCBI Taxonomy" id="412133"/>
    <lineage>
        <taxon>Eukaryota</taxon>
        <taxon>Metamonada</taxon>
        <taxon>Parabasalia</taxon>
        <taxon>Trichomonadida</taxon>
        <taxon>Trichomonadidae</taxon>
        <taxon>Trichomonas</taxon>
    </lineage>
</organism>
<evidence type="ECO:0000259" key="1">
    <source>
        <dbReference type="Pfam" id="PF11929"/>
    </source>
</evidence>
<reference evidence="2" key="2">
    <citation type="journal article" date="2007" name="Science">
        <title>Draft genome sequence of the sexually transmitted pathogen Trichomonas vaginalis.</title>
        <authorList>
            <person name="Carlton J.M."/>
            <person name="Hirt R.P."/>
            <person name="Silva J.C."/>
            <person name="Delcher A.L."/>
            <person name="Schatz M."/>
            <person name="Zhao Q."/>
            <person name="Wortman J.R."/>
            <person name="Bidwell S.L."/>
            <person name="Alsmark U.C.M."/>
            <person name="Besteiro S."/>
            <person name="Sicheritz-Ponten T."/>
            <person name="Noel C.J."/>
            <person name="Dacks J.B."/>
            <person name="Foster P.G."/>
            <person name="Simillion C."/>
            <person name="Van de Peer Y."/>
            <person name="Miranda-Saavedra D."/>
            <person name="Barton G.J."/>
            <person name="Westrop G.D."/>
            <person name="Mueller S."/>
            <person name="Dessi D."/>
            <person name="Fiori P.L."/>
            <person name="Ren Q."/>
            <person name="Paulsen I."/>
            <person name="Zhang H."/>
            <person name="Bastida-Corcuera F.D."/>
            <person name="Simoes-Barbosa A."/>
            <person name="Brown M.T."/>
            <person name="Hayes R.D."/>
            <person name="Mukherjee M."/>
            <person name="Okumura C.Y."/>
            <person name="Schneider R."/>
            <person name="Smith A.J."/>
            <person name="Vanacova S."/>
            <person name="Villalvazo M."/>
            <person name="Haas B.J."/>
            <person name="Pertea M."/>
            <person name="Feldblyum T.V."/>
            <person name="Utterback T.R."/>
            <person name="Shu C.L."/>
            <person name="Osoegawa K."/>
            <person name="de Jong P.J."/>
            <person name="Hrdy I."/>
            <person name="Horvathova L."/>
            <person name="Zubacova Z."/>
            <person name="Dolezal P."/>
            <person name="Malik S.B."/>
            <person name="Logsdon J.M. Jr."/>
            <person name="Henze K."/>
            <person name="Gupta A."/>
            <person name="Wang C.C."/>
            <person name="Dunne R.L."/>
            <person name="Upcroft J.A."/>
            <person name="Upcroft P."/>
            <person name="White O."/>
            <person name="Salzberg S.L."/>
            <person name="Tang P."/>
            <person name="Chiu C.-H."/>
            <person name="Lee Y.-S."/>
            <person name="Embley T.M."/>
            <person name="Coombs G.H."/>
            <person name="Mottram J.C."/>
            <person name="Tachezy J."/>
            <person name="Fraser-Liggett C.M."/>
            <person name="Johnson P.J."/>
        </authorList>
    </citation>
    <scope>NUCLEOTIDE SEQUENCE [LARGE SCALE GENOMIC DNA]</scope>
    <source>
        <strain evidence="2">G3</strain>
    </source>
</reference>
<dbReference type="Proteomes" id="UP000001542">
    <property type="component" value="Unassembled WGS sequence"/>
</dbReference>
<dbReference type="InterPro" id="IPR036770">
    <property type="entry name" value="Ankyrin_rpt-contain_sf"/>
</dbReference>
<dbReference type="eggNOG" id="ENOG502SBM3">
    <property type="taxonomic scope" value="Eukaryota"/>
</dbReference>
<dbReference type="Pfam" id="PF11929">
    <property type="entry name" value="DUF3447"/>
    <property type="match status" value="1"/>
</dbReference>
<dbReference type="VEuPathDB" id="TrichDB:TVAG_186730"/>
<evidence type="ECO:0000313" key="3">
    <source>
        <dbReference type="Proteomes" id="UP000001542"/>
    </source>
</evidence>
<dbReference type="InParanoid" id="A2FI10"/>
<reference evidence="2" key="1">
    <citation type="submission" date="2006-10" db="EMBL/GenBank/DDBJ databases">
        <authorList>
            <person name="Amadeo P."/>
            <person name="Zhao Q."/>
            <person name="Wortman J."/>
            <person name="Fraser-Liggett C."/>
            <person name="Carlton J."/>
        </authorList>
    </citation>
    <scope>NUCLEOTIDE SEQUENCE</scope>
    <source>
        <strain evidence="2">G3</strain>
    </source>
</reference>
<dbReference type="VEuPathDB" id="TrichDB:TVAGG3_0076280"/>
<dbReference type="PANTHER" id="PTHR24182">
    <property type="entry name" value="ANKYRIN REPEAT AND SOCS BOX CONTAINING 4"/>
    <property type="match status" value="1"/>
</dbReference>
<dbReference type="AlphaFoldDB" id="A2FI10"/>
<dbReference type="VEuPathDB" id="TrichDB:TVAG_351410"/>
<dbReference type="InterPro" id="IPR020683">
    <property type="entry name" value="DUF3447"/>
</dbReference>
<name>A2FI10_TRIV3</name>
<dbReference type="SUPFAM" id="SSF48403">
    <property type="entry name" value="Ankyrin repeat"/>
    <property type="match status" value="1"/>
</dbReference>
<dbReference type="KEGG" id="tva:4753192"/>